<evidence type="ECO:0000313" key="2">
    <source>
        <dbReference type="EMBL" id="OMC42249.1"/>
    </source>
</evidence>
<dbReference type="RefSeq" id="WP_064848887.1">
    <property type="nucleotide sequence ID" value="NZ_JARUKS010000061.1"/>
</dbReference>
<accession>A0ABD6QJX9</accession>
<feature type="transmembrane region" description="Helical" evidence="1">
    <location>
        <begin position="20"/>
        <end position="39"/>
    </location>
</feature>
<gene>
    <name evidence="2" type="ORF">A5742_31100</name>
</gene>
<dbReference type="EMBL" id="MBER01000093">
    <property type="protein sequence ID" value="OMC42249.1"/>
    <property type="molecule type" value="Genomic_DNA"/>
</dbReference>
<sequence>MSPEIYAFAERCGGRTRANCTWFIWGVASQSVAVLAAALQPEIDAGRSELALLAIVERIGYLESWIALAVWAVVFVAMLRHLFVTLRPGVRGLSGAPLEVEGD</sequence>
<comment type="caution">
    <text evidence="2">The sequence shown here is derived from an EMBL/GenBank/DDBJ whole genome shotgun (WGS) entry which is preliminary data.</text>
</comment>
<evidence type="ECO:0000313" key="3">
    <source>
        <dbReference type="Proteomes" id="UP000187001"/>
    </source>
</evidence>
<keyword evidence="1" id="KW-1133">Transmembrane helix</keyword>
<dbReference type="AlphaFoldDB" id="A0ABD6QJX9"/>
<feature type="transmembrane region" description="Helical" evidence="1">
    <location>
        <begin position="59"/>
        <end position="79"/>
    </location>
</feature>
<keyword evidence="1" id="KW-0812">Transmembrane</keyword>
<name>A0ABD6QJX9_MYCFO</name>
<protein>
    <submittedName>
        <fullName evidence="2">Uncharacterized protein</fullName>
    </submittedName>
</protein>
<keyword evidence="1" id="KW-0472">Membrane</keyword>
<reference evidence="2 3" key="1">
    <citation type="submission" date="2016-07" db="EMBL/GenBank/DDBJ databases">
        <authorList>
            <person name="Sutton G."/>
            <person name="Brinkac L."/>
            <person name="Sanka R."/>
            <person name="Adams M."/>
            <person name="Lau E."/>
            <person name="Kumar A."/>
            <person name="Macaden R."/>
        </authorList>
    </citation>
    <scope>NUCLEOTIDE SEQUENCE [LARGE SCALE GENOMIC DNA]</scope>
    <source>
        <strain evidence="2 3">GA-0871</strain>
    </source>
</reference>
<evidence type="ECO:0000256" key="1">
    <source>
        <dbReference type="SAM" id="Phobius"/>
    </source>
</evidence>
<organism evidence="2 3">
    <name type="scientific">Mycolicibacterium fortuitum</name>
    <name type="common">Mycobacterium fortuitum</name>
    <dbReference type="NCBI Taxonomy" id="1766"/>
    <lineage>
        <taxon>Bacteria</taxon>
        <taxon>Bacillati</taxon>
        <taxon>Actinomycetota</taxon>
        <taxon>Actinomycetes</taxon>
        <taxon>Mycobacteriales</taxon>
        <taxon>Mycobacteriaceae</taxon>
        <taxon>Mycolicibacterium</taxon>
    </lineage>
</organism>
<dbReference type="Proteomes" id="UP000187001">
    <property type="component" value="Unassembled WGS sequence"/>
</dbReference>
<proteinExistence type="predicted"/>